<sequence length="240" mass="27008">MEFKKIFRIPSFPFSRTVTAVGYHKEKTVNPAGEYVRTTAQTPKFFDTLLGLVATYEQNCRSQEGPCISRELMINKNDGFAFSYYSGSKQLIYGTQKSLRLAVSRPQGKPEVPTNGSLLHVGVEHLVRLNQKTEWDILVKAPWKETYRLQEQLTLSFNSAAYKSADGNYTGTLELGSWKGDLSGTWKTSLTDEVSATVELRSKRDQIWAVYNSVGLFTYSLRAKGKGTTLAFNLKCKLFA</sequence>
<organism evidence="1 2">
    <name type="scientific">Dibothriocephalus latus</name>
    <name type="common">Fish tapeworm</name>
    <name type="synonym">Diphyllobothrium latum</name>
    <dbReference type="NCBI Taxonomy" id="60516"/>
    <lineage>
        <taxon>Eukaryota</taxon>
        <taxon>Metazoa</taxon>
        <taxon>Spiralia</taxon>
        <taxon>Lophotrochozoa</taxon>
        <taxon>Platyhelminthes</taxon>
        <taxon>Cestoda</taxon>
        <taxon>Eucestoda</taxon>
        <taxon>Diphyllobothriidea</taxon>
        <taxon>Diphyllobothriidae</taxon>
        <taxon>Dibothriocephalus</taxon>
    </lineage>
</organism>
<dbReference type="Proteomes" id="UP000281553">
    <property type="component" value="Unassembled WGS sequence"/>
</dbReference>
<gene>
    <name evidence="1" type="ORF">DILT_LOCUS7152</name>
</gene>
<reference evidence="1 2" key="1">
    <citation type="submission" date="2018-11" db="EMBL/GenBank/DDBJ databases">
        <authorList>
            <consortium name="Pathogen Informatics"/>
        </authorList>
    </citation>
    <scope>NUCLEOTIDE SEQUENCE [LARGE SCALE GENOMIC DNA]</scope>
</reference>
<evidence type="ECO:0000313" key="1">
    <source>
        <dbReference type="EMBL" id="VDN11321.1"/>
    </source>
</evidence>
<dbReference type="AlphaFoldDB" id="A0A3P7LYU1"/>
<name>A0A3P7LYU1_DIBLA</name>
<accession>A0A3P7LYU1</accession>
<evidence type="ECO:0000313" key="2">
    <source>
        <dbReference type="Proteomes" id="UP000281553"/>
    </source>
</evidence>
<protein>
    <submittedName>
        <fullName evidence="1">Uncharacterized protein</fullName>
    </submittedName>
</protein>
<dbReference type="EMBL" id="UYRU01051203">
    <property type="protein sequence ID" value="VDN11321.1"/>
    <property type="molecule type" value="Genomic_DNA"/>
</dbReference>
<proteinExistence type="predicted"/>
<keyword evidence="2" id="KW-1185">Reference proteome</keyword>